<sequence length="519" mass="55743">MSDDNLPLPRLKEIQRDVNDQNGFWNAGALHYSIRDALQVSGPAGTPSTLESIAADYDKAGKSLDAALMTVGEIRRGQLPAVWAGESRVAAGEALAAAERGLERGVGVLGKVTHELRGLAGAVEGGKKRDSGALPPLQEAYGLTEDVTAGPFTDPLHYDGDKMNRAQQLAIGAMAERVGAHSSVEEASREASSTFHDLASQARLRRLADSPLSALDELLIADAGSTGDSVDSAILSASMADRAADRLGAMSEADRARMEALLAGADSPEQRAYLMRALAAGYDMDRITEFNRLIEPYGNDPAWLREHLNPLGAGGQMPTGQQRDTTFDGTEWTQGQYPTCVASSTVTARAQVDPLYALQLTTGGHPGDPAYDNGTAFGERLRDEQVRVYDGGRSWYQDLPLIGSDGMSNDQSETIADEEIGSRTGANYESRDVDNADERRAVLPEIERAVDEGHAVPFSSRDDSGGHQMMVIGHEGDRLQVYNPWGYTVWVNEDDFVNGRLDSIGNGVPTELTSVRLPE</sequence>
<dbReference type="EMBL" id="JBHSPR010000010">
    <property type="protein sequence ID" value="MFC6017437.1"/>
    <property type="molecule type" value="Genomic_DNA"/>
</dbReference>
<accession>A0ABW1K839</accession>
<evidence type="ECO:0000313" key="1">
    <source>
        <dbReference type="EMBL" id="MFC6017437.1"/>
    </source>
</evidence>
<evidence type="ECO:0000313" key="2">
    <source>
        <dbReference type="Proteomes" id="UP001596203"/>
    </source>
</evidence>
<dbReference type="Proteomes" id="UP001596203">
    <property type="component" value="Unassembled WGS sequence"/>
</dbReference>
<evidence type="ECO:0008006" key="3">
    <source>
        <dbReference type="Google" id="ProtNLM"/>
    </source>
</evidence>
<reference evidence="2" key="1">
    <citation type="journal article" date="2019" name="Int. J. Syst. Evol. Microbiol.">
        <title>The Global Catalogue of Microorganisms (GCM) 10K type strain sequencing project: providing services to taxonomists for standard genome sequencing and annotation.</title>
        <authorList>
            <consortium name="The Broad Institute Genomics Platform"/>
            <consortium name="The Broad Institute Genome Sequencing Center for Infectious Disease"/>
            <person name="Wu L."/>
            <person name="Ma J."/>
        </authorList>
    </citation>
    <scope>NUCLEOTIDE SEQUENCE [LARGE SCALE GENOMIC DNA]</scope>
    <source>
        <strain evidence="2">ZS-35-S2</strain>
    </source>
</reference>
<dbReference type="RefSeq" id="WP_377421689.1">
    <property type="nucleotide sequence ID" value="NZ_JBHSPR010000010.1"/>
</dbReference>
<keyword evidence="2" id="KW-1185">Reference proteome</keyword>
<comment type="caution">
    <text evidence="1">The sequence shown here is derived from an EMBL/GenBank/DDBJ whole genome shotgun (WGS) entry which is preliminary data.</text>
</comment>
<protein>
    <recommendedName>
        <fullName evidence="3">Peptidoglycan-binding protein</fullName>
    </recommendedName>
</protein>
<gene>
    <name evidence="1" type="ORF">ACFP2T_14610</name>
</gene>
<name>A0ABW1K839_9ACTN</name>
<proteinExistence type="predicted"/>
<organism evidence="1 2">
    <name type="scientific">Plantactinospora solaniradicis</name>
    <dbReference type="NCBI Taxonomy" id="1723736"/>
    <lineage>
        <taxon>Bacteria</taxon>
        <taxon>Bacillati</taxon>
        <taxon>Actinomycetota</taxon>
        <taxon>Actinomycetes</taxon>
        <taxon>Micromonosporales</taxon>
        <taxon>Micromonosporaceae</taxon>
        <taxon>Plantactinospora</taxon>
    </lineage>
</organism>